<accession>A0AAW4WPF4</accession>
<feature type="domain" description="Sulfatase N-terminal" evidence="5">
    <location>
        <begin position="8"/>
        <end position="355"/>
    </location>
</feature>
<sequence length="491" mass="56583">MKNSIKKPNILFIITDDQGEWAVESEKNRDIKTPNLKRLANQGVTFDEFYCTSPVCSPARASIVTGKIPSCHGVQDWLKKGNLDAYKYPNMAELPGFDMTDKAIDYLKDHKTYIQYLADNGYNCALSGKWHLGDNITRKKGFKYYFTIGRGGCHYYQADIFDNNTLSISKEYITDTITNHALDYLEKMSNEHSPFYLSVHYTAPHSPWDASEHPKEYLDWYKDCEFKDTPNLPVHPWQVNTCPIGDTEERRKENLRGYYAAISAMDAGVGKILDKVKEKGLEDNTIVIFTSDNGMNMGHHGIWGKGNGTYPPNMYESSIRVPFIIKIPDCSNPGTKCSAMASQYDIFPTILELAGCKFELEPMQPGKSLLKQINNPLDHYDDRVVVFDEYSKTRMIKKNKFKYVHRYGNGPCEFYNLSNDPDEKNNLFGNKEYDEIIKTLKTDMEEWFDRYSTPEMDARKYDATGRGQDKMCYEEGAFDQSLEFYHESKQF</sequence>
<comment type="caution">
    <text evidence="6">The sequence shown here is derived from an EMBL/GenBank/DDBJ whole genome shotgun (WGS) entry which is preliminary data.</text>
</comment>
<evidence type="ECO:0000256" key="3">
    <source>
        <dbReference type="ARBA" id="ARBA00022801"/>
    </source>
</evidence>
<dbReference type="InterPro" id="IPR017850">
    <property type="entry name" value="Alkaline_phosphatase_core_sf"/>
</dbReference>
<name>A0AAW4WPF4_9FIRM</name>
<dbReference type="GO" id="GO:0046872">
    <property type="term" value="F:metal ion binding"/>
    <property type="evidence" value="ECO:0007669"/>
    <property type="project" value="UniProtKB-KW"/>
</dbReference>
<dbReference type="Gene3D" id="3.40.720.10">
    <property type="entry name" value="Alkaline Phosphatase, subunit A"/>
    <property type="match status" value="1"/>
</dbReference>
<dbReference type="SUPFAM" id="SSF53649">
    <property type="entry name" value="Alkaline phosphatase-like"/>
    <property type="match status" value="1"/>
</dbReference>
<comment type="similarity">
    <text evidence="1">Belongs to the sulfatase family.</text>
</comment>
<gene>
    <name evidence="6" type="ORF">LK487_08375</name>
</gene>
<evidence type="ECO:0000313" key="6">
    <source>
        <dbReference type="EMBL" id="MCC2747044.1"/>
    </source>
</evidence>
<evidence type="ECO:0000313" key="7">
    <source>
        <dbReference type="Proteomes" id="UP001197847"/>
    </source>
</evidence>
<dbReference type="GO" id="GO:0004065">
    <property type="term" value="F:arylsulfatase activity"/>
    <property type="evidence" value="ECO:0007669"/>
    <property type="project" value="TreeGrafter"/>
</dbReference>
<dbReference type="EMBL" id="JAJFBX010000009">
    <property type="protein sequence ID" value="MCC2747044.1"/>
    <property type="molecule type" value="Genomic_DNA"/>
</dbReference>
<keyword evidence="2" id="KW-0479">Metal-binding</keyword>
<keyword evidence="4" id="KW-0106">Calcium</keyword>
<keyword evidence="3 6" id="KW-0378">Hydrolase</keyword>
<dbReference type="Pfam" id="PF00884">
    <property type="entry name" value="Sulfatase"/>
    <property type="match status" value="1"/>
</dbReference>
<dbReference type="Proteomes" id="UP001197847">
    <property type="component" value="Unassembled WGS sequence"/>
</dbReference>
<dbReference type="RefSeq" id="WP_173848906.1">
    <property type="nucleotide sequence ID" value="NZ_JAAISB010000004.1"/>
</dbReference>
<dbReference type="CDD" id="cd16149">
    <property type="entry name" value="sulfatase_like"/>
    <property type="match status" value="1"/>
</dbReference>
<dbReference type="InterPro" id="IPR050738">
    <property type="entry name" value="Sulfatase"/>
</dbReference>
<evidence type="ECO:0000256" key="2">
    <source>
        <dbReference type="ARBA" id="ARBA00022723"/>
    </source>
</evidence>
<reference evidence="6" key="1">
    <citation type="submission" date="2021-10" db="EMBL/GenBank/DDBJ databases">
        <title>Collection of gut derived symbiotic bacterial strains cultured from healthy donors.</title>
        <authorList>
            <person name="Lin H."/>
            <person name="Littmann E."/>
            <person name="Claire K."/>
            <person name="Pamer E."/>
        </authorList>
    </citation>
    <scope>NUCLEOTIDE SEQUENCE</scope>
    <source>
        <strain evidence="6">MSK.22.92</strain>
    </source>
</reference>
<dbReference type="PANTHER" id="PTHR42693:SF33">
    <property type="entry name" value="ARYLSULFATASE"/>
    <property type="match status" value="1"/>
</dbReference>
<evidence type="ECO:0000256" key="4">
    <source>
        <dbReference type="ARBA" id="ARBA00022837"/>
    </source>
</evidence>
<proteinExistence type="inferred from homology"/>
<dbReference type="InterPro" id="IPR000917">
    <property type="entry name" value="Sulfatase_N"/>
</dbReference>
<evidence type="ECO:0000259" key="5">
    <source>
        <dbReference type="Pfam" id="PF00884"/>
    </source>
</evidence>
<protein>
    <submittedName>
        <fullName evidence="6">Sulfatase-like hydrolase/transferase</fullName>
    </submittedName>
</protein>
<organism evidence="6 7">
    <name type="scientific">Agathobacter rectalis</name>
    <dbReference type="NCBI Taxonomy" id="39491"/>
    <lineage>
        <taxon>Bacteria</taxon>
        <taxon>Bacillati</taxon>
        <taxon>Bacillota</taxon>
        <taxon>Clostridia</taxon>
        <taxon>Lachnospirales</taxon>
        <taxon>Lachnospiraceae</taxon>
        <taxon>Agathobacter</taxon>
    </lineage>
</organism>
<dbReference type="AlphaFoldDB" id="A0AAW4WPF4"/>
<dbReference type="PANTHER" id="PTHR42693">
    <property type="entry name" value="ARYLSULFATASE FAMILY MEMBER"/>
    <property type="match status" value="1"/>
</dbReference>
<dbReference type="PROSITE" id="PS00523">
    <property type="entry name" value="SULFATASE_1"/>
    <property type="match status" value="1"/>
</dbReference>
<evidence type="ECO:0000256" key="1">
    <source>
        <dbReference type="ARBA" id="ARBA00008779"/>
    </source>
</evidence>
<dbReference type="InterPro" id="IPR024607">
    <property type="entry name" value="Sulfatase_CS"/>
</dbReference>